<proteinExistence type="predicted"/>
<dbReference type="AlphaFoldDB" id="A0A0A9FST9"/>
<feature type="region of interest" description="Disordered" evidence="1">
    <location>
        <begin position="1"/>
        <end position="27"/>
    </location>
</feature>
<evidence type="ECO:0000256" key="1">
    <source>
        <dbReference type="SAM" id="MobiDB-lite"/>
    </source>
</evidence>
<accession>A0A0A9FST9</accession>
<dbReference type="EMBL" id="GBRH01184515">
    <property type="protein sequence ID" value="JAE13381.1"/>
    <property type="molecule type" value="Transcribed_RNA"/>
</dbReference>
<name>A0A0A9FST9_ARUDO</name>
<reference evidence="2" key="1">
    <citation type="submission" date="2014-09" db="EMBL/GenBank/DDBJ databases">
        <authorList>
            <person name="Magalhaes I.L.F."/>
            <person name="Oliveira U."/>
            <person name="Santos F.R."/>
            <person name="Vidigal T.H.D.A."/>
            <person name="Brescovit A.D."/>
            <person name="Santos A.J."/>
        </authorList>
    </citation>
    <scope>NUCLEOTIDE SEQUENCE</scope>
    <source>
        <tissue evidence="2">Shoot tissue taken approximately 20 cm above the soil surface</tissue>
    </source>
</reference>
<evidence type="ECO:0000313" key="2">
    <source>
        <dbReference type="EMBL" id="JAE13381.1"/>
    </source>
</evidence>
<sequence length="27" mass="2879">MEEVDGLGIAMPELEAGSHSIPWPAEL</sequence>
<organism evidence="2">
    <name type="scientific">Arundo donax</name>
    <name type="common">Giant reed</name>
    <name type="synonym">Donax arundinaceus</name>
    <dbReference type="NCBI Taxonomy" id="35708"/>
    <lineage>
        <taxon>Eukaryota</taxon>
        <taxon>Viridiplantae</taxon>
        <taxon>Streptophyta</taxon>
        <taxon>Embryophyta</taxon>
        <taxon>Tracheophyta</taxon>
        <taxon>Spermatophyta</taxon>
        <taxon>Magnoliopsida</taxon>
        <taxon>Liliopsida</taxon>
        <taxon>Poales</taxon>
        <taxon>Poaceae</taxon>
        <taxon>PACMAD clade</taxon>
        <taxon>Arundinoideae</taxon>
        <taxon>Arundineae</taxon>
        <taxon>Arundo</taxon>
    </lineage>
</organism>
<protein>
    <submittedName>
        <fullName evidence="2">Uncharacterized protein</fullName>
    </submittedName>
</protein>
<reference evidence="2" key="2">
    <citation type="journal article" date="2015" name="Data Brief">
        <title>Shoot transcriptome of the giant reed, Arundo donax.</title>
        <authorList>
            <person name="Barrero R.A."/>
            <person name="Guerrero F.D."/>
            <person name="Moolhuijzen P."/>
            <person name="Goolsby J.A."/>
            <person name="Tidwell J."/>
            <person name="Bellgard S.E."/>
            <person name="Bellgard M.I."/>
        </authorList>
    </citation>
    <scope>NUCLEOTIDE SEQUENCE</scope>
    <source>
        <tissue evidence="2">Shoot tissue taken approximately 20 cm above the soil surface</tissue>
    </source>
</reference>